<name>A0A645BK48_9ZZZZ</name>
<dbReference type="EMBL" id="VSSQ01020608">
    <property type="protein sequence ID" value="MPM65606.1"/>
    <property type="molecule type" value="Genomic_DNA"/>
</dbReference>
<dbReference type="AlphaFoldDB" id="A0A645BK48"/>
<sequence>MIGDVESCSVSFSLEAGTDVRQIQILFRCAYMPVDNDNGYARSFCFQQNSIPTILHDRREDNHIYFIGNEGAHVLDLAVLVHEAVPVQHFVAFFIQFFSY</sequence>
<evidence type="ECO:0000313" key="1">
    <source>
        <dbReference type="EMBL" id="MPM65606.1"/>
    </source>
</evidence>
<reference evidence="1" key="1">
    <citation type="submission" date="2019-08" db="EMBL/GenBank/DDBJ databases">
        <authorList>
            <person name="Kucharzyk K."/>
            <person name="Murdoch R.W."/>
            <person name="Higgins S."/>
            <person name="Loffler F."/>
        </authorList>
    </citation>
    <scope>NUCLEOTIDE SEQUENCE</scope>
</reference>
<comment type="caution">
    <text evidence="1">The sequence shown here is derived from an EMBL/GenBank/DDBJ whole genome shotgun (WGS) entry which is preliminary data.</text>
</comment>
<gene>
    <name evidence="1" type="ORF">SDC9_112503</name>
</gene>
<accession>A0A645BK48</accession>
<organism evidence="1">
    <name type="scientific">bioreactor metagenome</name>
    <dbReference type="NCBI Taxonomy" id="1076179"/>
    <lineage>
        <taxon>unclassified sequences</taxon>
        <taxon>metagenomes</taxon>
        <taxon>ecological metagenomes</taxon>
    </lineage>
</organism>
<proteinExistence type="predicted"/>
<protein>
    <submittedName>
        <fullName evidence="1">Uncharacterized protein</fullName>
    </submittedName>
</protein>